<proteinExistence type="predicted"/>
<evidence type="ECO:0000313" key="1">
    <source>
        <dbReference type="EMBL" id="ASV72672.1"/>
    </source>
</evidence>
<dbReference type="KEGG" id="ttf:THTE_0070"/>
<evidence type="ECO:0000313" key="2">
    <source>
        <dbReference type="Proteomes" id="UP000215086"/>
    </source>
</evidence>
<dbReference type="Proteomes" id="UP000215086">
    <property type="component" value="Chromosome"/>
</dbReference>
<dbReference type="EMBL" id="CP018477">
    <property type="protein sequence ID" value="ASV72672.1"/>
    <property type="molecule type" value="Genomic_DNA"/>
</dbReference>
<sequence length="70" mass="7604">MNRIADKITFVHIERIGTLCPALQSFSCDRTISGKAKARSGTSAVRFFDSTDTILASACVSSRANFLYQG</sequence>
<name>A0A286R9P2_9BACT</name>
<gene>
    <name evidence="1" type="ORF">THTE_0070</name>
</gene>
<accession>A0A286R9P2</accession>
<protein>
    <submittedName>
        <fullName evidence="1">Uncharacterized protein</fullName>
    </submittedName>
</protein>
<reference evidence="1 2" key="1">
    <citation type="journal article" name="Front. Microbiol.">
        <title>Sugar Metabolism of the First Thermophilic Planctomycete Thermogutta terrifontis: Comparative Genomic and Transcriptomic Approaches.</title>
        <authorList>
            <person name="Elcheninov A.G."/>
            <person name="Menzel P."/>
            <person name="Gudbergsdottir S.R."/>
            <person name="Slesarev A.I."/>
            <person name="Kadnikov V.V."/>
            <person name="Krogh A."/>
            <person name="Bonch-Osmolovskaya E.A."/>
            <person name="Peng X."/>
            <person name="Kublanov I.V."/>
        </authorList>
    </citation>
    <scope>NUCLEOTIDE SEQUENCE [LARGE SCALE GENOMIC DNA]</scope>
    <source>
        <strain evidence="1 2">R1</strain>
    </source>
</reference>
<organism evidence="1 2">
    <name type="scientific">Thermogutta terrifontis</name>
    <dbReference type="NCBI Taxonomy" id="1331910"/>
    <lineage>
        <taxon>Bacteria</taxon>
        <taxon>Pseudomonadati</taxon>
        <taxon>Planctomycetota</taxon>
        <taxon>Planctomycetia</taxon>
        <taxon>Pirellulales</taxon>
        <taxon>Thermoguttaceae</taxon>
        <taxon>Thermogutta</taxon>
    </lineage>
</organism>
<keyword evidence="2" id="KW-1185">Reference proteome</keyword>
<dbReference type="AlphaFoldDB" id="A0A286R9P2"/>